<reference evidence="2" key="1">
    <citation type="journal article" date="2020" name="Stud. Mycol.">
        <title>101 Dothideomycetes genomes: a test case for predicting lifestyles and emergence of pathogens.</title>
        <authorList>
            <person name="Haridas S."/>
            <person name="Albert R."/>
            <person name="Binder M."/>
            <person name="Bloem J."/>
            <person name="Labutti K."/>
            <person name="Salamov A."/>
            <person name="Andreopoulos B."/>
            <person name="Baker S."/>
            <person name="Barry K."/>
            <person name="Bills G."/>
            <person name="Bluhm B."/>
            <person name="Cannon C."/>
            <person name="Castanera R."/>
            <person name="Culley D."/>
            <person name="Daum C."/>
            <person name="Ezra D."/>
            <person name="Gonzalez J."/>
            <person name="Henrissat B."/>
            <person name="Kuo A."/>
            <person name="Liang C."/>
            <person name="Lipzen A."/>
            <person name="Lutzoni F."/>
            <person name="Magnuson J."/>
            <person name="Mondo S."/>
            <person name="Nolan M."/>
            <person name="Ohm R."/>
            <person name="Pangilinan J."/>
            <person name="Park H.-J."/>
            <person name="Ramirez L."/>
            <person name="Alfaro M."/>
            <person name="Sun H."/>
            <person name="Tritt A."/>
            <person name="Yoshinaga Y."/>
            <person name="Zwiers L.-H."/>
            <person name="Turgeon B."/>
            <person name="Goodwin S."/>
            <person name="Spatafora J."/>
            <person name="Crous P."/>
            <person name="Grigoriev I."/>
        </authorList>
    </citation>
    <scope>NUCLEOTIDE SEQUENCE</scope>
    <source>
        <strain evidence="2">CBS 675.92</strain>
    </source>
</reference>
<name>A0A6A5TCR0_9PLEO</name>
<gene>
    <name evidence="2" type="ORF">CC80DRAFT_579120</name>
</gene>
<dbReference type="Proteomes" id="UP000800035">
    <property type="component" value="Unassembled WGS sequence"/>
</dbReference>
<keyword evidence="3" id="KW-1185">Reference proteome</keyword>
<dbReference type="Pfam" id="PF11807">
    <property type="entry name" value="UstYa"/>
    <property type="match status" value="1"/>
</dbReference>
<dbReference type="GO" id="GO:0043386">
    <property type="term" value="P:mycotoxin biosynthetic process"/>
    <property type="evidence" value="ECO:0007669"/>
    <property type="project" value="InterPro"/>
</dbReference>
<dbReference type="AlphaFoldDB" id="A0A6A5TCR0"/>
<accession>A0A6A5TCR0</accession>
<evidence type="ECO:0000313" key="3">
    <source>
        <dbReference type="Proteomes" id="UP000800035"/>
    </source>
</evidence>
<protein>
    <submittedName>
        <fullName evidence="2">Uncharacterized protein</fullName>
    </submittedName>
</protein>
<proteinExistence type="inferred from homology"/>
<sequence>MVNANPAAQAHQTDSLSALQDLKIQTKPKMSITTGQSPWVGEPGGPTDHAWHELVGNTSIRVTDEELSRNASDVCIDHCIEYLRQAVMCNPDTSLTTLVWTDNVPKPVLDVKPFERVCVDWELFMESVTPRVVPFDEVDSLVNPKL</sequence>
<dbReference type="InterPro" id="IPR021765">
    <property type="entry name" value="UstYa-like"/>
</dbReference>
<comment type="similarity">
    <text evidence="1">Belongs to the ustYa family.</text>
</comment>
<dbReference type="PANTHER" id="PTHR33365:SF7">
    <property type="entry name" value="TAT PATHWAY SIGNAL SEQUENCE"/>
    <property type="match status" value="1"/>
</dbReference>
<dbReference type="OrthoDB" id="3687641at2759"/>
<evidence type="ECO:0000256" key="1">
    <source>
        <dbReference type="ARBA" id="ARBA00035112"/>
    </source>
</evidence>
<organism evidence="2 3">
    <name type="scientific">Byssothecium circinans</name>
    <dbReference type="NCBI Taxonomy" id="147558"/>
    <lineage>
        <taxon>Eukaryota</taxon>
        <taxon>Fungi</taxon>
        <taxon>Dikarya</taxon>
        <taxon>Ascomycota</taxon>
        <taxon>Pezizomycotina</taxon>
        <taxon>Dothideomycetes</taxon>
        <taxon>Pleosporomycetidae</taxon>
        <taxon>Pleosporales</taxon>
        <taxon>Massarineae</taxon>
        <taxon>Massarinaceae</taxon>
        <taxon>Byssothecium</taxon>
    </lineage>
</organism>
<dbReference type="PANTHER" id="PTHR33365">
    <property type="entry name" value="YALI0B05434P"/>
    <property type="match status" value="1"/>
</dbReference>
<evidence type="ECO:0000313" key="2">
    <source>
        <dbReference type="EMBL" id="KAF1950070.1"/>
    </source>
</evidence>
<dbReference type="EMBL" id="ML977029">
    <property type="protein sequence ID" value="KAF1950070.1"/>
    <property type="molecule type" value="Genomic_DNA"/>
</dbReference>